<feature type="region of interest" description="Disordered" evidence="1">
    <location>
        <begin position="1"/>
        <end position="22"/>
    </location>
</feature>
<gene>
    <name evidence="2" type="ORF">DF196_03805</name>
</gene>
<proteinExistence type="predicted"/>
<name>A0A2U2NAY5_9BIFI</name>
<evidence type="ECO:0000256" key="1">
    <source>
        <dbReference type="SAM" id="MobiDB-lite"/>
    </source>
</evidence>
<dbReference type="OrthoDB" id="9764591at2"/>
<dbReference type="AlphaFoldDB" id="A0A2U2NAY5"/>
<dbReference type="EMBL" id="QFFM01000006">
    <property type="protein sequence ID" value="PWG66316.1"/>
    <property type="molecule type" value="Genomic_DNA"/>
</dbReference>
<protein>
    <submittedName>
        <fullName evidence="2">Uncharacterized protein</fullName>
    </submittedName>
</protein>
<accession>A0A2U2NAY5</accession>
<evidence type="ECO:0000313" key="2">
    <source>
        <dbReference type="EMBL" id="PWG66316.1"/>
    </source>
</evidence>
<comment type="caution">
    <text evidence="2">The sequence shown here is derived from an EMBL/GenBank/DDBJ whole genome shotgun (WGS) entry which is preliminary data.</text>
</comment>
<dbReference type="RefSeq" id="WP_109056569.1">
    <property type="nucleotide sequence ID" value="NZ_QFFM01000006.1"/>
</dbReference>
<evidence type="ECO:0000313" key="3">
    <source>
        <dbReference type="Proteomes" id="UP000245876"/>
    </source>
</evidence>
<organism evidence="2 3">
    <name type="scientific">Bifidobacterium callitrichidarum</name>
    <dbReference type="NCBI Taxonomy" id="2052941"/>
    <lineage>
        <taxon>Bacteria</taxon>
        <taxon>Bacillati</taxon>
        <taxon>Actinomycetota</taxon>
        <taxon>Actinomycetes</taxon>
        <taxon>Bifidobacteriales</taxon>
        <taxon>Bifidobacteriaceae</taxon>
        <taxon>Bifidobacterium</taxon>
    </lineage>
</organism>
<sequence>MLLSVTACGGGTSGSQSSADDATSITIAKPDGAVGSENNNPFIGDSSAMKLGYANAIYEPLAIVNMVDPTQEIKPILTFLTFVSRAAARPCVVAAAC</sequence>
<reference evidence="2 3" key="1">
    <citation type="journal article" date="2018" name="Int. J. Syst. Evol. Microbiol.">
        <title>Bifidobacterium callitrichidarum sp. nov. from the faeces of the emperor tamarin (Saguinus imperator).</title>
        <authorList>
            <person name="Modesto M."/>
            <person name="Michelini S."/>
            <person name="Sansosti M.C."/>
            <person name="De Filippo C."/>
            <person name="Cavalieri D."/>
            <person name="Qvirist L."/>
            <person name="Andlid T."/>
            <person name="Spiezio C."/>
            <person name="Sandri C."/>
            <person name="Pascarelli S."/>
            <person name="Sgorbati B."/>
            <person name="Mattarelli P."/>
        </authorList>
    </citation>
    <scope>NUCLEOTIDE SEQUENCE [LARGE SCALE GENOMIC DNA]</scope>
    <source>
        <strain evidence="2 3">TRI 5</strain>
    </source>
</reference>
<dbReference type="Proteomes" id="UP000245876">
    <property type="component" value="Unassembled WGS sequence"/>
</dbReference>
<keyword evidence="3" id="KW-1185">Reference proteome</keyword>